<feature type="region of interest" description="Disordered" evidence="1">
    <location>
        <begin position="321"/>
        <end position="380"/>
    </location>
</feature>
<dbReference type="EMBL" id="CP060790">
    <property type="protein sequence ID" value="QNP59397.1"/>
    <property type="molecule type" value="Genomic_DNA"/>
</dbReference>
<keyword evidence="4" id="KW-1185">Reference proteome</keyword>
<evidence type="ECO:0000259" key="2">
    <source>
        <dbReference type="Pfam" id="PF18203"/>
    </source>
</evidence>
<dbReference type="SUPFAM" id="SSF49313">
    <property type="entry name" value="Cadherin-like"/>
    <property type="match status" value="1"/>
</dbReference>
<accession>A0A7H0HFT1</accession>
<dbReference type="AlphaFoldDB" id="A0A7H0HFT1"/>
<dbReference type="NCBIfam" id="NF041518">
    <property type="entry name" value="choice_anch_Q"/>
    <property type="match status" value="1"/>
</dbReference>
<feature type="region of interest" description="Disordered" evidence="1">
    <location>
        <begin position="258"/>
        <end position="277"/>
    </location>
</feature>
<dbReference type="Gene3D" id="2.60.40.10">
    <property type="entry name" value="Immunoglobulins"/>
    <property type="match status" value="1"/>
</dbReference>
<dbReference type="InterPro" id="IPR013783">
    <property type="entry name" value="Ig-like_fold"/>
</dbReference>
<dbReference type="KEGG" id="amon:H9L24_21820"/>
<proteinExistence type="predicted"/>
<feature type="compositionally biased region" description="Gly residues" evidence="1">
    <location>
        <begin position="336"/>
        <end position="346"/>
    </location>
</feature>
<dbReference type="GO" id="GO:0005509">
    <property type="term" value="F:calcium ion binding"/>
    <property type="evidence" value="ECO:0007669"/>
    <property type="project" value="InterPro"/>
</dbReference>
<dbReference type="InterPro" id="IPR026442">
    <property type="entry name" value="IPTL_CTERM"/>
</dbReference>
<dbReference type="InterPro" id="IPR059226">
    <property type="entry name" value="Choice_anch_Q_dom"/>
</dbReference>
<dbReference type="InterPro" id="IPR015919">
    <property type="entry name" value="Cadherin-like_sf"/>
</dbReference>
<reference evidence="3 4" key="1">
    <citation type="submission" date="2020-08" db="EMBL/GenBank/DDBJ databases">
        <title>Genome sequence of Acidovorax monticola KACC 19171T.</title>
        <authorList>
            <person name="Hyun D.-W."/>
            <person name="Bae J.-W."/>
        </authorList>
    </citation>
    <scope>NUCLEOTIDE SEQUENCE [LARGE SCALE GENOMIC DNA]</scope>
    <source>
        <strain evidence="3 4">KACC 19171</strain>
    </source>
</reference>
<dbReference type="Proteomes" id="UP000516057">
    <property type="component" value="Chromosome"/>
</dbReference>
<feature type="compositionally biased region" description="Gly residues" evidence="1">
    <location>
        <begin position="357"/>
        <end position="380"/>
    </location>
</feature>
<feature type="domain" description="IPTL-CTERM protein sorting" evidence="2">
    <location>
        <begin position="990"/>
        <end position="1017"/>
    </location>
</feature>
<sequence length="1021" mass="98029">MLALPGAHAGTVVVQSNATFAGAGSGTCTLAQAIYAANLANGADTASRGSATTSAGACSGATPGPNTIEFAAALAGQTLTYAPGDFAAVATNTNTADNYWYGPNALPPIASDITIDGSSRNPSISAGITLKVSLPAGGKRLRFFYVGVDPAYLPGIATPGKGSLTLKNLTLSGGAQHGGDSFRGGGGAGMGGAIFNQGTLQLIGVTLAGNRAQGGNSYALANTVLGGGGMGEDAAGGRGGGFGGTVGSAAGSCCDGQPGRADIQPAPGGAAGRTSANGGLGATLPAIGAGSWGWTPQSHSDGGEGAYGANASGGGGAGFGGQGGAGGVKPSIPANGGRGGNFGEGGQASPDAQVTGVGIGGGGVGGGGGGSSDAGSGAGHGGFGGGGGDAGLSTTGGSGGFGGGAGIATCLAIFTPCDPVIPGTAGFAGGKGGGGGGGGLGGAIFNHMGTVHLRNVTAHGNRADGGTSGNPTGKPGHGYGAVLFNLNGVASIEFTTMAGNGVGPSGAVSSDSVYFLSGPVQEWNDGTYFDDASVYSLAFGNQIKDGTASLATLTIRSSIITGTASGVHDVVSNVVAGLGAGNTGNTATLAYEGSNIVGSSISTMAVPGLQSTQSGPAALSASAGLGALADNGGPTPTLLPTGSAAIDAADSCGSLAADQRGVARMQGARCDLGAVEVRQALLQVQVNGGGSVSASAASPAPLVDAISACTGACSAGYGLEAGPSTVTLTATPAAAGQAMGWSGAGCTAVPGNPQSVTVLMDQARTCQASFGPSGITPAQLPGGTAQQSYSQPLTADGGTAPYLFTATGLPPGLVLGADGTLAGTPTQAGSFHLSVTATDAHQRSIARTYVLAVAPATSYTQGTASASFTPGSGNGTCSFTQSSFTPASASPVPLPRGYSFPQPLFAFRADGCALGDRLTVRLAFPPQSLPYRTVLLKYHSATQQWRPYPAVVTDHSVTYEVTDGGAGDDETGPANGTVVDPVLLAVPLTAPVPTLDRWALWLLMALLGAVAMGRMQRRHGG</sequence>
<dbReference type="RefSeq" id="WP_187736381.1">
    <property type="nucleotide sequence ID" value="NZ_CP060790.1"/>
</dbReference>
<evidence type="ECO:0000313" key="3">
    <source>
        <dbReference type="EMBL" id="QNP59397.1"/>
    </source>
</evidence>
<name>A0A7H0HFT1_9BURK</name>
<dbReference type="NCBIfam" id="NF041766">
    <property type="entry name" value="choice_anch_U"/>
    <property type="match status" value="1"/>
</dbReference>
<evidence type="ECO:0000313" key="4">
    <source>
        <dbReference type="Proteomes" id="UP000516057"/>
    </source>
</evidence>
<dbReference type="GO" id="GO:0016020">
    <property type="term" value="C:membrane"/>
    <property type="evidence" value="ECO:0007669"/>
    <property type="project" value="InterPro"/>
</dbReference>
<organism evidence="3 4">
    <name type="scientific">Paenacidovorax monticola</name>
    <dbReference type="NCBI Taxonomy" id="1926868"/>
    <lineage>
        <taxon>Bacteria</taxon>
        <taxon>Pseudomonadati</taxon>
        <taxon>Pseudomonadota</taxon>
        <taxon>Betaproteobacteria</taxon>
        <taxon>Burkholderiales</taxon>
        <taxon>Comamonadaceae</taxon>
        <taxon>Paenacidovorax</taxon>
    </lineage>
</organism>
<dbReference type="InterPro" id="IPR053784">
    <property type="entry name" value="Choice_anch_U_dom"/>
</dbReference>
<dbReference type="Pfam" id="PF18203">
    <property type="entry name" value="IPTL-CTERM"/>
    <property type="match status" value="1"/>
</dbReference>
<dbReference type="NCBIfam" id="TIGR04174">
    <property type="entry name" value="IPTL_CTERM"/>
    <property type="match status" value="1"/>
</dbReference>
<evidence type="ECO:0000256" key="1">
    <source>
        <dbReference type="SAM" id="MobiDB-lite"/>
    </source>
</evidence>
<protein>
    <submittedName>
        <fullName evidence="3">IPTL-CTERM sorting domain-containing protein</fullName>
    </submittedName>
</protein>
<gene>
    <name evidence="3" type="ORF">H9L24_21820</name>
</gene>